<protein>
    <submittedName>
        <fullName evidence="1">Uncharacterized protein</fullName>
    </submittedName>
</protein>
<dbReference type="AlphaFoldDB" id="A0ABD3TIR4"/>
<dbReference type="Proteomes" id="UP001634394">
    <property type="component" value="Unassembled WGS sequence"/>
</dbReference>
<name>A0ABD3TIR4_SINWO</name>
<comment type="caution">
    <text evidence="1">The sequence shown here is derived from an EMBL/GenBank/DDBJ whole genome shotgun (WGS) entry which is preliminary data.</text>
</comment>
<evidence type="ECO:0000313" key="1">
    <source>
        <dbReference type="EMBL" id="KAL3836929.1"/>
    </source>
</evidence>
<sequence>MGKSRAEIQKAYRERQKAKGSAYLEKERVRQLQYYTPAADLSAKKMAERNEKNKFRNRLSTLFIRMHLSS</sequence>
<proteinExistence type="predicted"/>
<organism evidence="1 2">
    <name type="scientific">Sinanodonta woodiana</name>
    <name type="common">Chinese pond mussel</name>
    <name type="synonym">Anodonta woodiana</name>
    <dbReference type="NCBI Taxonomy" id="1069815"/>
    <lineage>
        <taxon>Eukaryota</taxon>
        <taxon>Metazoa</taxon>
        <taxon>Spiralia</taxon>
        <taxon>Lophotrochozoa</taxon>
        <taxon>Mollusca</taxon>
        <taxon>Bivalvia</taxon>
        <taxon>Autobranchia</taxon>
        <taxon>Heteroconchia</taxon>
        <taxon>Palaeoheterodonta</taxon>
        <taxon>Unionida</taxon>
        <taxon>Unionoidea</taxon>
        <taxon>Unionidae</taxon>
        <taxon>Unioninae</taxon>
        <taxon>Sinanodonta</taxon>
    </lineage>
</organism>
<keyword evidence="2" id="KW-1185">Reference proteome</keyword>
<reference evidence="1 2" key="1">
    <citation type="submission" date="2024-11" db="EMBL/GenBank/DDBJ databases">
        <title>Chromosome-level genome assembly of the freshwater bivalve Anodonta woodiana.</title>
        <authorList>
            <person name="Chen X."/>
        </authorList>
    </citation>
    <scope>NUCLEOTIDE SEQUENCE [LARGE SCALE GENOMIC DNA]</scope>
    <source>
        <strain evidence="1">MN2024</strain>
        <tissue evidence="1">Gills</tissue>
    </source>
</reference>
<evidence type="ECO:0000313" key="2">
    <source>
        <dbReference type="Proteomes" id="UP001634394"/>
    </source>
</evidence>
<accession>A0ABD3TIR4</accession>
<dbReference type="EMBL" id="JBJQND010000018">
    <property type="protein sequence ID" value="KAL3836929.1"/>
    <property type="molecule type" value="Genomic_DNA"/>
</dbReference>
<gene>
    <name evidence="1" type="ORF">ACJMK2_022335</name>
</gene>